<dbReference type="PANTHER" id="PTHR21017:SF17">
    <property type="entry name" value="PROTEIN NIPSNAP"/>
    <property type="match status" value="1"/>
</dbReference>
<evidence type="ECO:0000313" key="3">
    <source>
        <dbReference type="EMBL" id="OAJ66795.1"/>
    </source>
</evidence>
<sequence>MSYVETIFLDVQPGHIPQVVSALSGLEGVGAWVTEIGRLNRITLLRAAQTYEALLNGRPDVLSSLPHENLVRVEVTSWRAITPVASPGSYGSVYEWRCYEAKADGMPDVEERFLAAVPEREAVSPLTCTLVSLEGTPRIAHLWPYADLNARSEKRAAAVATGSWPPKVAPFLTRMESEILLPLAISLWN</sequence>
<dbReference type="Pfam" id="PF07978">
    <property type="entry name" value="NIPSNAP"/>
    <property type="match status" value="1"/>
</dbReference>
<organism evidence="3 4">
    <name type="scientific">Gluconobacter cerinus</name>
    <dbReference type="NCBI Taxonomy" id="38307"/>
    <lineage>
        <taxon>Bacteria</taxon>
        <taxon>Pseudomonadati</taxon>
        <taxon>Pseudomonadota</taxon>
        <taxon>Alphaproteobacteria</taxon>
        <taxon>Acetobacterales</taxon>
        <taxon>Acetobacteraceae</taxon>
        <taxon>Gluconobacter</taxon>
    </lineage>
</organism>
<reference evidence="3 4" key="1">
    <citation type="submission" date="2016-03" db="EMBL/GenBank/DDBJ databases">
        <title>Draft genome sequence of Gluconobacter cerinus strain CECT 9110.</title>
        <authorList>
            <person name="Sainz F."/>
            <person name="Mas A."/>
            <person name="Torija M.J."/>
        </authorList>
    </citation>
    <scope>NUCLEOTIDE SEQUENCE [LARGE SCALE GENOMIC DNA]</scope>
    <source>
        <strain evidence="3 4">CECT 9110</strain>
    </source>
</reference>
<dbReference type="InterPro" id="IPR051557">
    <property type="entry name" value="NipSnap_domain"/>
</dbReference>
<protein>
    <recommendedName>
        <fullName evidence="2">NIPSNAP domain-containing protein</fullName>
    </recommendedName>
</protein>
<dbReference type="Gene3D" id="3.30.70.100">
    <property type="match status" value="1"/>
</dbReference>
<dbReference type="OrthoDB" id="4124121at2"/>
<dbReference type="Proteomes" id="UP000077786">
    <property type="component" value="Unassembled WGS sequence"/>
</dbReference>
<dbReference type="EMBL" id="LUTU01000013">
    <property type="protein sequence ID" value="OAJ66795.1"/>
    <property type="molecule type" value="Genomic_DNA"/>
</dbReference>
<dbReference type="SUPFAM" id="SSF54909">
    <property type="entry name" value="Dimeric alpha+beta barrel"/>
    <property type="match status" value="1"/>
</dbReference>
<dbReference type="PANTHER" id="PTHR21017">
    <property type="entry name" value="NIPSNAP-RELATED"/>
    <property type="match status" value="1"/>
</dbReference>
<proteinExistence type="inferred from homology"/>
<dbReference type="InterPro" id="IPR011008">
    <property type="entry name" value="Dimeric_a/b-barrel"/>
</dbReference>
<dbReference type="RefSeq" id="WP_064275087.1">
    <property type="nucleotide sequence ID" value="NZ_LUTU01000013.1"/>
</dbReference>
<dbReference type="PATRIC" id="fig|38307.3.peg.2639"/>
<dbReference type="AlphaFoldDB" id="A0A1B6VHU1"/>
<evidence type="ECO:0000256" key="1">
    <source>
        <dbReference type="ARBA" id="ARBA00005291"/>
    </source>
</evidence>
<name>A0A1B6VHU1_9PROT</name>
<comment type="similarity">
    <text evidence="1">Belongs to the NipSnap family.</text>
</comment>
<gene>
    <name evidence="3" type="ORF">A0123_02529</name>
</gene>
<accession>A0A1B6VHU1</accession>
<evidence type="ECO:0000313" key="4">
    <source>
        <dbReference type="Proteomes" id="UP000077786"/>
    </source>
</evidence>
<dbReference type="InterPro" id="IPR012577">
    <property type="entry name" value="NIPSNAP"/>
</dbReference>
<comment type="caution">
    <text evidence="3">The sequence shown here is derived from an EMBL/GenBank/DDBJ whole genome shotgun (WGS) entry which is preliminary data.</text>
</comment>
<feature type="domain" description="NIPSNAP" evidence="2">
    <location>
        <begin position="94"/>
        <end position="186"/>
    </location>
</feature>
<evidence type="ECO:0000259" key="2">
    <source>
        <dbReference type="Pfam" id="PF07978"/>
    </source>
</evidence>